<accession>A0A7G8T6V4</accession>
<dbReference type="EMBL" id="CP060286">
    <property type="protein sequence ID" value="QNK39345.1"/>
    <property type="molecule type" value="Genomic_DNA"/>
</dbReference>
<feature type="region of interest" description="Disordered" evidence="1">
    <location>
        <begin position="97"/>
        <end position="126"/>
    </location>
</feature>
<evidence type="ECO:0000313" key="3">
    <source>
        <dbReference type="Proteomes" id="UP000515909"/>
    </source>
</evidence>
<evidence type="ECO:0000313" key="2">
    <source>
        <dbReference type="EMBL" id="QNK39345.1"/>
    </source>
</evidence>
<dbReference type="AlphaFoldDB" id="A0A7G8T6V4"/>
<name>A0A7G8T6V4_9FIRM</name>
<organism evidence="2 3">
    <name type="scientific">Caproicibacter fermentans</name>
    <dbReference type="NCBI Taxonomy" id="2576756"/>
    <lineage>
        <taxon>Bacteria</taxon>
        <taxon>Bacillati</taxon>
        <taxon>Bacillota</taxon>
        <taxon>Clostridia</taxon>
        <taxon>Eubacteriales</taxon>
        <taxon>Acutalibacteraceae</taxon>
        <taxon>Caproicibacter</taxon>
    </lineage>
</organism>
<dbReference type="KEGG" id="cfem:HCR03_11320"/>
<protein>
    <submittedName>
        <fullName evidence="2">Uncharacterized protein</fullName>
    </submittedName>
</protein>
<reference evidence="2 3" key="1">
    <citation type="submission" date="2020-08" db="EMBL/GenBank/DDBJ databases">
        <title>The isolate Caproiciproducens sp. 7D4C2 produces n-caproate at mildly acidic conditions from hexoses: genome and rBOX comparison with related strains and chain-elongating bacteria.</title>
        <authorList>
            <person name="Esquivel-Elizondo S."/>
            <person name="Bagci C."/>
            <person name="Temovska M."/>
            <person name="Jeon B.S."/>
            <person name="Bessarab I."/>
            <person name="Williams R.B.H."/>
            <person name="Huson D.H."/>
            <person name="Angenent L.T."/>
        </authorList>
    </citation>
    <scope>NUCLEOTIDE SEQUENCE [LARGE SCALE GENOMIC DNA]</scope>
    <source>
        <strain evidence="2 3">7D4C2</strain>
    </source>
</reference>
<evidence type="ECO:0000256" key="1">
    <source>
        <dbReference type="SAM" id="MobiDB-lite"/>
    </source>
</evidence>
<feature type="compositionally biased region" description="Polar residues" evidence="1">
    <location>
        <begin position="97"/>
        <end position="116"/>
    </location>
</feature>
<dbReference type="Proteomes" id="UP000515909">
    <property type="component" value="Chromosome"/>
</dbReference>
<gene>
    <name evidence="2" type="ORF">HCR03_11320</name>
</gene>
<sequence>MVLSFAISTTTFSETAFAASPEKNTITTEHQQSLADAKEYLTNYSKVEVNEFGKQFTTEYQFKTSQDLDAAANYIVEYGLDAFNEAVKTETEKVVSQESQSELIRPQSTTPTTAVKTKSKPQVGGSTAAGTHLLLIRKGTRFESF</sequence>
<proteinExistence type="predicted"/>
<dbReference type="RefSeq" id="WP_187034275.1">
    <property type="nucleotide sequence ID" value="NZ_CP060286.1"/>
</dbReference>